<reference evidence="2" key="1">
    <citation type="journal article" date="2015" name="ISME J.">
        <title>Draft Genome Sequence of Streptomyces incarnatus NRRL8089, which Produces the Nucleoside Antibiotic Sinefungin.</title>
        <authorList>
            <person name="Oshima K."/>
            <person name="Hattori M."/>
            <person name="Shimizu H."/>
            <person name="Fukuda K."/>
            <person name="Nemoto M."/>
            <person name="Inagaki K."/>
            <person name="Tamura T."/>
        </authorList>
    </citation>
    <scope>NUCLEOTIDE SEQUENCE</scope>
    <source>
        <strain evidence="2">FACHB-1375</strain>
    </source>
</reference>
<proteinExistence type="predicted"/>
<dbReference type="SUPFAM" id="SSF109604">
    <property type="entry name" value="HD-domain/PDEase-like"/>
    <property type="match status" value="1"/>
</dbReference>
<dbReference type="Gene3D" id="1.10.3210.10">
    <property type="entry name" value="Hypothetical protein af1432"/>
    <property type="match status" value="1"/>
</dbReference>
<reference evidence="2" key="2">
    <citation type="submission" date="2020-08" db="EMBL/GenBank/DDBJ databases">
        <authorList>
            <person name="Chen M."/>
            <person name="Teng W."/>
            <person name="Zhao L."/>
            <person name="Hu C."/>
            <person name="Zhou Y."/>
            <person name="Han B."/>
            <person name="Song L."/>
            <person name="Shu W."/>
        </authorList>
    </citation>
    <scope>NUCLEOTIDE SEQUENCE</scope>
    <source>
        <strain evidence="2">FACHB-1375</strain>
    </source>
</reference>
<evidence type="ECO:0000313" key="3">
    <source>
        <dbReference type="Proteomes" id="UP000641646"/>
    </source>
</evidence>
<dbReference type="PANTHER" id="PTHR46246">
    <property type="entry name" value="GUANOSINE-3',5'-BIS(DIPHOSPHATE) 3'-PYROPHOSPHOHYDROLASE MESH1"/>
    <property type="match status" value="1"/>
</dbReference>
<dbReference type="AlphaFoldDB" id="A0A926VEY8"/>
<feature type="domain" description="HD/PDEase" evidence="1">
    <location>
        <begin position="26"/>
        <end position="137"/>
    </location>
</feature>
<evidence type="ECO:0000259" key="1">
    <source>
        <dbReference type="SMART" id="SM00471"/>
    </source>
</evidence>
<sequence length="198" mass="22189">MVLSERFTEALVFATELHANQVRKGSGVPYISHLLGVASIALEYGANEDEAISALLHDAIEDQGGAATREEIRRRFGDTVTEIVDGCTDADTTPKPPWRQRKEDYIAHIPTAERSVLLVSASDKLYNARSILKDYRILGESVWGRFYGGREGTLWYYRALVEAFRKVWSSPLIDELERVVSELEYLANGALNIGQKNN</sequence>
<dbReference type="SMART" id="SM00471">
    <property type="entry name" value="HDc"/>
    <property type="match status" value="1"/>
</dbReference>
<evidence type="ECO:0000313" key="2">
    <source>
        <dbReference type="EMBL" id="MBD2181752.1"/>
    </source>
</evidence>
<dbReference type="EMBL" id="JACJPW010000025">
    <property type="protein sequence ID" value="MBD2181752.1"/>
    <property type="molecule type" value="Genomic_DNA"/>
</dbReference>
<dbReference type="Proteomes" id="UP000641646">
    <property type="component" value="Unassembled WGS sequence"/>
</dbReference>
<dbReference type="PANTHER" id="PTHR46246:SF1">
    <property type="entry name" value="GUANOSINE-3',5'-BIS(DIPHOSPHATE) 3'-PYROPHOSPHOHYDROLASE MESH1"/>
    <property type="match status" value="1"/>
</dbReference>
<name>A0A926VEY8_9CYAN</name>
<dbReference type="RefSeq" id="WP_190464563.1">
    <property type="nucleotide sequence ID" value="NZ_JACJPW010000025.1"/>
</dbReference>
<accession>A0A926VEY8</accession>
<protein>
    <submittedName>
        <fullName evidence="2">Bifunctional (P)ppGpp synthetase/guanosine-3',5'-bis(Diphosphate) 3'-pyrophosphohydrolase</fullName>
    </submittedName>
</protein>
<dbReference type="InterPro" id="IPR003607">
    <property type="entry name" value="HD/PDEase_dom"/>
</dbReference>
<dbReference type="Pfam" id="PF13328">
    <property type="entry name" value="HD_4"/>
    <property type="match status" value="1"/>
</dbReference>
<comment type="caution">
    <text evidence="2">The sequence shown here is derived from an EMBL/GenBank/DDBJ whole genome shotgun (WGS) entry which is preliminary data.</text>
</comment>
<keyword evidence="3" id="KW-1185">Reference proteome</keyword>
<dbReference type="GO" id="GO:0008893">
    <property type="term" value="F:guanosine-3',5'-bis(diphosphate) 3'-diphosphatase activity"/>
    <property type="evidence" value="ECO:0007669"/>
    <property type="project" value="TreeGrafter"/>
</dbReference>
<dbReference type="InterPro" id="IPR052194">
    <property type="entry name" value="MESH1"/>
</dbReference>
<organism evidence="2 3">
    <name type="scientific">Aerosakkonema funiforme FACHB-1375</name>
    <dbReference type="NCBI Taxonomy" id="2949571"/>
    <lineage>
        <taxon>Bacteria</taxon>
        <taxon>Bacillati</taxon>
        <taxon>Cyanobacteriota</taxon>
        <taxon>Cyanophyceae</taxon>
        <taxon>Oscillatoriophycideae</taxon>
        <taxon>Aerosakkonematales</taxon>
        <taxon>Aerosakkonemataceae</taxon>
        <taxon>Aerosakkonema</taxon>
    </lineage>
</organism>
<gene>
    <name evidence="2" type="ORF">H6G03_11645</name>
</gene>